<gene>
    <name evidence="2" type="ORF">AU252_03375</name>
</gene>
<dbReference type="RefSeq" id="WP_058929512.1">
    <property type="nucleotide sequence ID" value="NZ_CP013747.1"/>
</dbReference>
<dbReference type="KEGG" id="psul:AU252_03375"/>
<name>A0A0U3QL37_9MICC</name>
<dbReference type="Proteomes" id="UP000065151">
    <property type="component" value="Chromosome"/>
</dbReference>
<reference evidence="2 3" key="1">
    <citation type="submission" date="2015-12" db="EMBL/GenBank/DDBJ databases">
        <authorList>
            <person name="Shamseldin A."/>
            <person name="Moawad H."/>
            <person name="Abd El-Rahim W.M."/>
            <person name="Sadowsky M.J."/>
        </authorList>
    </citation>
    <scope>NUCLEOTIDE SEQUENCE [LARGE SCALE GENOMIC DNA]</scope>
    <source>
        <strain evidence="2 3">Ar51</strain>
    </source>
</reference>
<feature type="transmembrane region" description="Helical" evidence="1">
    <location>
        <begin position="90"/>
        <end position="115"/>
    </location>
</feature>
<evidence type="ECO:0008006" key="4">
    <source>
        <dbReference type="Google" id="ProtNLM"/>
    </source>
</evidence>
<organism evidence="2">
    <name type="scientific">Pseudarthrobacter sulfonivorans</name>
    <dbReference type="NCBI Taxonomy" id="121292"/>
    <lineage>
        <taxon>Bacteria</taxon>
        <taxon>Bacillati</taxon>
        <taxon>Actinomycetota</taxon>
        <taxon>Actinomycetes</taxon>
        <taxon>Micrococcales</taxon>
        <taxon>Micrococcaceae</taxon>
        <taxon>Pseudarthrobacter</taxon>
    </lineage>
</organism>
<protein>
    <recommendedName>
        <fullName evidence="4">DUF4386 family protein</fullName>
    </recommendedName>
</protein>
<dbReference type="AlphaFoldDB" id="A0A0U3QL37"/>
<sequence>MGTFAVQSKSISRWIRAGLWALPVSWLVTAWSTLDPQPDQAKDPEAWARFVSSDAYQISHLFGSTAGTILALFGFFALGCSMANSRTGRLAIASMVTAVAGTALLLVPAVISTFATPAIGKAYLGGNQDVMQLEFPASMTGAFLLGLLLAFVGTVLLGIAVWRSHVLPRWAGALWAAGAVVFYVLGVVLGQATTGSSLPSQAAGAVLMAGAGGWIAWSGSRQATTAPDRIG</sequence>
<feature type="transmembrane region" description="Helical" evidence="1">
    <location>
        <begin position="198"/>
        <end position="217"/>
    </location>
</feature>
<dbReference type="EMBL" id="CP013747">
    <property type="protein sequence ID" value="ALV40325.1"/>
    <property type="molecule type" value="Genomic_DNA"/>
</dbReference>
<feature type="transmembrane region" description="Helical" evidence="1">
    <location>
        <begin position="173"/>
        <end position="192"/>
    </location>
</feature>
<accession>A0A0U3QL37</accession>
<evidence type="ECO:0000256" key="1">
    <source>
        <dbReference type="SAM" id="Phobius"/>
    </source>
</evidence>
<keyword evidence="1" id="KW-0812">Transmembrane</keyword>
<evidence type="ECO:0000313" key="3">
    <source>
        <dbReference type="Proteomes" id="UP000065151"/>
    </source>
</evidence>
<evidence type="ECO:0000313" key="2">
    <source>
        <dbReference type="EMBL" id="ALV40325.1"/>
    </source>
</evidence>
<keyword evidence="1" id="KW-0472">Membrane</keyword>
<dbReference type="STRING" id="121292.AU252_03375"/>
<keyword evidence="1" id="KW-1133">Transmembrane helix</keyword>
<proteinExistence type="predicted"/>
<feature type="transmembrane region" description="Helical" evidence="1">
    <location>
        <begin position="56"/>
        <end position="78"/>
    </location>
</feature>
<feature type="transmembrane region" description="Helical" evidence="1">
    <location>
        <begin position="135"/>
        <end position="161"/>
    </location>
</feature>